<dbReference type="PATRIC" id="fig|1139996.3.peg.635"/>
<feature type="domain" description="HD-GYP" evidence="4">
    <location>
        <begin position="662"/>
        <end position="855"/>
    </location>
</feature>
<evidence type="ECO:0000313" key="6">
    <source>
        <dbReference type="Proteomes" id="UP000014136"/>
    </source>
</evidence>
<dbReference type="PROSITE" id="PS51832">
    <property type="entry name" value="HD_GYP"/>
    <property type="match status" value="1"/>
</dbReference>
<keyword evidence="6" id="KW-1185">Reference proteome</keyword>
<dbReference type="PROSITE" id="PS50887">
    <property type="entry name" value="GGDEF"/>
    <property type="match status" value="1"/>
</dbReference>
<dbReference type="Gene3D" id="1.10.3210.10">
    <property type="entry name" value="Hypothetical protein af1432"/>
    <property type="match status" value="1"/>
</dbReference>
<dbReference type="InterPro" id="IPR000160">
    <property type="entry name" value="GGDEF_dom"/>
</dbReference>
<dbReference type="Gene3D" id="3.30.450.20">
    <property type="entry name" value="PAS domain"/>
    <property type="match status" value="3"/>
</dbReference>
<dbReference type="GO" id="GO:0006355">
    <property type="term" value="P:regulation of DNA-templated transcription"/>
    <property type="evidence" value="ECO:0007669"/>
    <property type="project" value="InterPro"/>
</dbReference>
<proteinExistence type="predicted"/>
<dbReference type="SMART" id="SM00091">
    <property type="entry name" value="PAS"/>
    <property type="match status" value="2"/>
</dbReference>
<dbReference type="CDD" id="cd01949">
    <property type="entry name" value="GGDEF"/>
    <property type="match status" value="1"/>
</dbReference>
<sequence>MIKDKMLGAQAMNPLGSCQIELIFDSEACVIDFRLKEMNTIFATYLDWKQEMVGEKLSTLFKEFPHEEKIWLSLCNHAIQYKKTRELTYSMASAKRCLTLSAMPLGQNQMVLFLRPADEQLARQKEAEARMEVLRVVEPLFESKNYAVALLEFKEGVYRYVKNNDLYTQLTGLDDLAEKSISVVFKSALRQKIEHYLDEAIQTNRLVQYERSYEVNEREFTLYTELTPIVSTYGIPYILSYSKDVSEVNKFKKENRQLSKRLRAMFDQHAAIKIIFDVETEKILSVNPSACEFYGYTEEEFLNLHLSDINQLCLEELYKEHNNKGHGNTLLSSIPQILKNGEVRLLDVYCSTIWDGSERVTYAIAYDVTDREMLRQKLIHEEELLRITLQLIGDGVIAMDKQGNITSFNDEAEKITGWQSHEVLGQSFADIFTIYDEKTREKIDLSDHAIVYKESRVTLENTALLLTKEKRWLPIAKSEASIKDQHGQYQGVVIVFRDIQKEMEQLQQIKFLSYHDPITKLYNRHYVEKHFSCFSQPSNFPITVIMADVNGLKLTNDVFGHKAGDELLKEIAEVFNEVFTEQHIISRWGGDEFVVILPKTQLQEAEEMVEKIHQTTINVPSIVGVNASVSLGFATITDTKKTIMEAMNEAEEYMYHQKLLDGKSYRHAIINSLLATLYEKSNETEEHSHRLVHYCQAIGKKMKLTSNELNELDLLCLLHDIGKVGVDPNVLNKPGRLTDSEWREMKRHAEIGYRIAQATPELAPFAHLILSHHERWDGKGYPHKLSKCDIPLACRILAVADSYDAMTNDRVYRKALSKEAALEEIRVNAGTQFDPKVVDIFLSILTDEEQERDNK</sequence>
<dbReference type="SMART" id="SM00471">
    <property type="entry name" value="HDc"/>
    <property type="match status" value="1"/>
</dbReference>
<protein>
    <recommendedName>
        <fullName evidence="7">PAS domain S-box protein</fullName>
    </recommendedName>
</protein>
<dbReference type="InterPro" id="IPR003607">
    <property type="entry name" value="HD/PDEase_dom"/>
</dbReference>
<reference evidence="5 6" key="1">
    <citation type="submission" date="2013-03" db="EMBL/GenBank/DDBJ databases">
        <title>The Genome Sequence of Enterococcus saccharolyticus ATCC_43076 (Illumina only assembly).</title>
        <authorList>
            <consortium name="The Broad Institute Genomics Platform"/>
            <consortium name="The Broad Institute Genome Sequencing Center for Infectious Disease"/>
            <person name="Earl A."/>
            <person name="Russ C."/>
            <person name="Gilmore M."/>
            <person name="Surin D."/>
            <person name="Walker B."/>
            <person name="Young S."/>
            <person name="Zeng Q."/>
            <person name="Gargeya S."/>
            <person name="Fitzgerald M."/>
            <person name="Haas B."/>
            <person name="Abouelleil A."/>
            <person name="Allen A.W."/>
            <person name="Alvarado L."/>
            <person name="Arachchi H.M."/>
            <person name="Berlin A.M."/>
            <person name="Chapman S.B."/>
            <person name="Gainer-Dewar J."/>
            <person name="Goldberg J."/>
            <person name="Griggs A."/>
            <person name="Gujja S."/>
            <person name="Hansen M."/>
            <person name="Howarth C."/>
            <person name="Imamovic A."/>
            <person name="Ireland A."/>
            <person name="Larimer J."/>
            <person name="McCowan C."/>
            <person name="Murphy C."/>
            <person name="Pearson M."/>
            <person name="Poon T.W."/>
            <person name="Priest M."/>
            <person name="Roberts A."/>
            <person name="Saif S."/>
            <person name="Shea T."/>
            <person name="Sisk P."/>
            <person name="Sykes S."/>
            <person name="Wortman J."/>
            <person name="Nusbaum C."/>
            <person name="Birren B."/>
        </authorList>
    </citation>
    <scope>NUCLEOTIDE SEQUENCE [LARGE SCALE GENOMIC DNA]</scope>
    <source>
        <strain evidence="5 6">ATCC 43076</strain>
    </source>
</reference>
<dbReference type="OrthoDB" id="9759601at2"/>
<evidence type="ECO:0000259" key="2">
    <source>
        <dbReference type="PROSITE" id="PS50887"/>
    </source>
</evidence>
<dbReference type="CDD" id="cd00077">
    <property type="entry name" value="HDc"/>
    <property type="match status" value="1"/>
</dbReference>
<feature type="domain" description="GGDEF" evidence="2">
    <location>
        <begin position="540"/>
        <end position="671"/>
    </location>
</feature>
<organism evidence="5 6">
    <name type="scientific">Enterococcus saccharolyticus subsp. saccharolyticus ATCC 43076</name>
    <dbReference type="NCBI Taxonomy" id="1139996"/>
    <lineage>
        <taxon>Bacteria</taxon>
        <taxon>Bacillati</taxon>
        <taxon>Bacillota</taxon>
        <taxon>Bacilli</taxon>
        <taxon>Lactobacillales</taxon>
        <taxon>Enterococcaceae</taxon>
        <taxon>Enterococcus</taxon>
    </lineage>
</organism>
<dbReference type="RefSeq" id="WP_016174447.1">
    <property type="nucleotide sequence ID" value="NZ_KE136389.1"/>
</dbReference>
<dbReference type="InterPro" id="IPR006674">
    <property type="entry name" value="HD_domain"/>
</dbReference>
<dbReference type="PANTHER" id="PTHR43155">
    <property type="entry name" value="CYCLIC DI-GMP PHOSPHODIESTERASE PA4108-RELATED"/>
    <property type="match status" value="1"/>
</dbReference>
<dbReference type="NCBIfam" id="TIGR00229">
    <property type="entry name" value="sensory_box"/>
    <property type="match status" value="2"/>
</dbReference>
<feature type="domain" description="PAS" evidence="1">
    <location>
        <begin position="381"/>
        <end position="443"/>
    </location>
</feature>
<dbReference type="STRING" id="41997.RV16_GL001846"/>
<dbReference type="PROSITE" id="PS50112">
    <property type="entry name" value="PAS"/>
    <property type="match status" value="2"/>
</dbReference>
<evidence type="ECO:0000313" key="5">
    <source>
        <dbReference type="EMBL" id="EOT29949.1"/>
    </source>
</evidence>
<gene>
    <name evidence="5" type="ORF">OMQ_00641</name>
</gene>
<dbReference type="AlphaFoldDB" id="S0JAQ1"/>
<dbReference type="PANTHER" id="PTHR43155:SF2">
    <property type="entry name" value="CYCLIC DI-GMP PHOSPHODIESTERASE PA4108"/>
    <property type="match status" value="1"/>
</dbReference>
<comment type="caution">
    <text evidence="5">The sequence shown here is derived from an EMBL/GenBank/DDBJ whole genome shotgun (WGS) entry which is preliminary data.</text>
</comment>
<dbReference type="Pfam" id="PF13487">
    <property type="entry name" value="HD_5"/>
    <property type="match status" value="1"/>
</dbReference>
<dbReference type="InterPro" id="IPR013767">
    <property type="entry name" value="PAS_fold"/>
</dbReference>
<dbReference type="InterPro" id="IPR029787">
    <property type="entry name" value="Nucleotide_cyclase"/>
</dbReference>
<name>S0JAQ1_9ENTE</name>
<dbReference type="InterPro" id="IPR035965">
    <property type="entry name" value="PAS-like_dom_sf"/>
</dbReference>
<dbReference type="Pfam" id="PF13426">
    <property type="entry name" value="PAS_9"/>
    <property type="match status" value="1"/>
</dbReference>
<dbReference type="SMART" id="SM00267">
    <property type="entry name" value="GGDEF"/>
    <property type="match status" value="1"/>
</dbReference>
<dbReference type="CDD" id="cd00130">
    <property type="entry name" value="PAS"/>
    <property type="match status" value="2"/>
</dbReference>
<dbReference type="InterPro" id="IPR000014">
    <property type="entry name" value="PAS"/>
</dbReference>
<dbReference type="eggNOG" id="COG3437">
    <property type="taxonomic scope" value="Bacteria"/>
</dbReference>
<dbReference type="Proteomes" id="UP000014136">
    <property type="component" value="Unassembled WGS sequence"/>
</dbReference>
<dbReference type="HOGENOM" id="CLU_000445_92_5_9"/>
<dbReference type="InterPro" id="IPR037522">
    <property type="entry name" value="HD_GYP_dom"/>
</dbReference>
<dbReference type="SUPFAM" id="SSF55785">
    <property type="entry name" value="PYP-like sensor domain (PAS domain)"/>
    <property type="match status" value="2"/>
</dbReference>
<evidence type="ECO:0000259" key="1">
    <source>
        <dbReference type="PROSITE" id="PS50112"/>
    </source>
</evidence>
<evidence type="ECO:0008006" key="7">
    <source>
        <dbReference type="Google" id="ProtNLM"/>
    </source>
</evidence>
<feature type="domain" description="PAS" evidence="1">
    <location>
        <begin position="258"/>
        <end position="303"/>
    </location>
</feature>
<accession>S0JAQ1</accession>
<feature type="domain" description="HD" evidence="3">
    <location>
        <begin position="684"/>
        <end position="806"/>
    </location>
</feature>
<dbReference type="Pfam" id="PF00989">
    <property type="entry name" value="PAS"/>
    <property type="match status" value="1"/>
</dbReference>
<dbReference type="InterPro" id="IPR043128">
    <property type="entry name" value="Rev_trsase/Diguanyl_cyclase"/>
</dbReference>
<evidence type="ECO:0000259" key="3">
    <source>
        <dbReference type="PROSITE" id="PS51831"/>
    </source>
</evidence>
<dbReference type="NCBIfam" id="TIGR00254">
    <property type="entry name" value="GGDEF"/>
    <property type="match status" value="1"/>
</dbReference>
<dbReference type="PROSITE" id="PS51831">
    <property type="entry name" value="HD"/>
    <property type="match status" value="1"/>
</dbReference>
<dbReference type="SUPFAM" id="SSF55073">
    <property type="entry name" value="Nucleotide cyclase"/>
    <property type="match status" value="1"/>
</dbReference>
<dbReference type="Gene3D" id="3.30.70.270">
    <property type="match status" value="1"/>
</dbReference>
<dbReference type="EMBL" id="AHYT01000002">
    <property type="protein sequence ID" value="EOT29949.1"/>
    <property type="molecule type" value="Genomic_DNA"/>
</dbReference>
<dbReference type="SUPFAM" id="SSF109604">
    <property type="entry name" value="HD-domain/PDEase-like"/>
    <property type="match status" value="1"/>
</dbReference>
<dbReference type="Pfam" id="PF00990">
    <property type="entry name" value="GGDEF"/>
    <property type="match status" value="1"/>
</dbReference>
<evidence type="ECO:0000259" key="4">
    <source>
        <dbReference type="PROSITE" id="PS51832"/>
    </source>
</evidence>
<dbReference type="eggNOG" id="COG3290">
    <property type="taxonomic scope" value="Bacteria"/>
</dbReference>